<evidence type="ECO:0000256" key="4">
    <source>
        <dbReference type="ARBA" id="ARBA00023224"/>
    </source>
</evidence>
<feature type="domain" description="HAMP" evidence="10">
    <location>
        <begin position="213"/>
        <end position="265"/>
    </location>
</feature>
<evidence type="ECO:0000313" key="12">
    <source>
        <dbReference type="Proteomes" id="UP001596233"/>
    </source>
</evidence>
<feature type="transmembrane region" description="Helical" evidence="8">
    <location>
        <begin position="13"/>
        <end position="35"/>
    </location>
</feature>
<dbReference type="EMBL" id="JBHSTE010000001">
    <property type="protein sequence ID" value="MFC6331583.1"/>
    <property type="molecule type" value="Genomic_DNA"/>
</dbReference>
<evidence type="ECO:0000256" key="2">
    <source>
        <dbReference type="ARBA" id="ARBA00022475"/>
    </source>
</evidence>
<dbReference type="CDD" id="cd11386">
    <property type="entry name" value="MCP_signal"/>
    <property type="match status" value="1"/>
</dbReference>
<name>A0ABW1V1M7_9BACL</name>
<evidence type="ECO:0000256" key="1">
    <source>
        <dbReference type="ARBA" id="ARBA00004236"/>
    </source>
</evidence>
<sequence>MSWYNNLKTSTKLISAFLIMAMMVATVGIYGLFSLDKMNNSAHRMYTDVAVSTYNLQSAQVSYTNLRVAVRDLLTVSSQEEMDSVKERIEEHKANLISKIEDYRDGYLSEFEQQAIQTFDQTWSNYQVTLNRSLELADSDQNDALILLIKGDFTVVGNQLRDVIDNTVDAAMKFGDTSDQDNAALYKQVQLVTIIVIVLGVALSIGLGLIISLIISRPLGRVVELVKKVANGDLRENTEISRKDEIGQLAASVNLMVDNLRATIGNILLSAQSVSAASEQISASTQEIASGSTNQANDAQMISELFNELSTVIHSVAQNTEEASELSSKTVEVAKVGNSVITASMKSMGAVNEQMKKLESDSQKIGEITQVIEDIADQTNLLALNAAIEAARAGEQGRGFAVVADEVRKLAERSGEATKQITIIIKGMQENTKQSAGVVQESVDLSIKTGESFKEITEIVEITGQKVTEIAAASEQQAAQASTVLQSVESISAVTEETAASSEETALTAQSLAQLAEDLNKSVSIFRIN</sequence>
<keyword evidence="2" id="KW-1003">Cell membrane</keyword>
<dbReference type="Pfam" id="PF00015">
    <property type="entry name" value="MCPsignal"/>
    <property type="match status" value="1"/>
</dbReference>
<dbReference type="PROSITE" id="PS50111">
    <property type="entry name" value="CHEMOTAXIS_TRANSDUC_2"/>
    <property type="match status" value="1"/>
</dbReference>
<keyword evidence="8" id="KW-1133">Transmembrane helix</keyword>
<comment type="subcellular location">
    <subcellularLocation>
        <location evidence="1">Cell membrane</location>
    </subcellularLocation>
</comment>
<dbReference type="Pfam" id="PF12729">
    <property type="entry name" value="4HB_MCP_1"/>
    <property type="match status" value="1"/>
</dbReference>
<feature type="coiled-coil region" evidence="7">
    <location>
        <begin position="75"/>
        <end position="102"/>
    </location>
</feature>
<reference evidence="12" key="1">
    <citation type="journal article" date="2019" name="Int. J. Syst. Evol. Microbiol.">
        <title>The Global Catalogue of Microorganisms (GCM) 10K type strain sequencing project: providing services to taxonomists for standard genome sequencing and annotation.</title>
        <authorList>
            <consortium name="The Broad Institute Genomics Platform"/>
            <consortium name="The Broad Institute Genome Sequencing Center for Infectious Disease"/>
            <person name="Wu L."/>
            <person name="Ma J."/>
        </authorList>
    </citation>
    <scope>NUCLEOTIDE SEQUENCE [LARGE SCALE GENOMIC DNA]</scope>
    <source>
        <strain evidence="12">PCU 280</strain>
    </source>
</reference>
<dbReference type="SMART" id="SM00283">
    <property type="entry name" value="MA"/>
    <property type="match status" value="1"/>
</dbReference>
<evidence type="ECO:0000256" key="8">
    <source>
        <dbReference type="SAM" id="Phobius"/>
    </source>
</evidence>
<dbReference type="InterPro" id="IPR024478">
    <property type="entry name" value="HlyB_4HB_MCP"/>
</dbReference>
<dbReference type="SMART" id="SM00304">
    <property type="entry name" value="HAMP"/>
    <property type="match status" value="1"/>
</dbReference>
<organism evidence="11 12">
    <name type="scientific">Paenibacillus septentrionalis</name>
    <dbReference type="NCBI Taxonomy" id="429342"/>
    <lineage>
        <taxon>Bacteria</taxon>
        <taxon>Bacillati</taxon>
        <taxon>Bacillota</taxon>
        <taxon>Bacilli</taxon>
        <taxon>Bacillales</taxon>
        <taxon>Paenibacillaceae</taxon>
        <taxon>Paenibacillus</taxon>
    </lineage>
</organism>
<dbReference type="PRINTS" id="PR00260">
    <property type="entry name" value="CHEMTRNSDUCR"/>
</dbReference>
<feature type="domain" description="Methyl-accepting transducer" evidence="9">
    <location>
        <begin position="270"/>
        <end position="513"/>
    </location>
</feature>
<keyword evidence="12" id="KW-1185">Reference proteome</keyword>
<evidence type="ECO:0000256" key="6">
    <source>
        <dbReference type="PROSITE-ProRule" id="PRU00284"/>
    </source>
</evidence>
<evidence type="ECO:0000259" key="9">
    <source>
        <dbReference type="PROSITE" id="PS50111"/>
    </source>
</evidence>
<protein>
    <submittedName>
        <fullName evidence="11">Methyl-accepting chemotaxis protein</fullName>
    </submittedName>
</protein>
<dbReference type="Pfam" id="PF00672">
    <property type="entry name" value="HAMP"/>
    <property type="match status" value="1"/>
</dbReference>
<dbReference type="Proteomes" id="UP001596233">
    <property type="component" value="Unassembled WGS sequence"/>
</dbReference>
<dbReference type="Gene3D" id="1.10.287.950">
    <property type="entry name" value="Methyl-accepting chemotaxis protein"/>
    <property type="match status" value="1"/>
</dbReference>
<keyword evidence="4 6" id="KW-0807">Transducer</keyword>
<evidence type="ECO:0000256" key="5">
    <source>
        <dbReference type="ARBA" id="ARBA00029447"/>
    </source>
</evidence>
<evidence type="ECO:0000259" key="10">
    <source>
        <dbReference type="PROSITE" id="PS50885"/>
    </source>
</evidence>
<dbReference type="InterPro" id="IPR004090">
    <property type="entry name" value="Chemotax_Me-accpt_rcpt"/>
</dbReference>
<evidence type="ECO:0000256" key="7">
    <source>
        <dbReference type="SAM" id="Coils"/>
    </source>
</evidence>
<proteinExistence type="inferred from homology"/>
<dbReference type="RefSeq" id="WP_379230976.1">
    <property type="nucleotide sequence ID" value="NZ_JBHSTE010000001.1"/>
</dbReference>
<keyword evidence="3 8" id="KW-0472">Membrane</keyword>
<dbReference type="PANTHER" id="PTHR32089">
    <property type="entry name" value="METHYL-ACCEPTING CHEMOTAXIS PROTEIN MCPB"/>
    <property type="match status" value="1"/>
</dbReference>
<dbReference type="SUPFAM" id="SSF58104">
    <property type="entry name" value="Methyl-accepting chemotaxis protein (MCP) signaling domain"/>
    <property type="match status" value="1"/>
</dbReference>
<dbReference type="InterPro" id="IPR004089">
    <property type="entry name" value="MCPsignal_dom"/>
</dbReference>
<evidence type="ECO:0000256" key="3">
    <source>
        <dbReference type="ARBA" id="ARBA00023136"/>
    </source>
</evidence>
<keyword evidence="7" id="KW-0175">Coiled coil</keyword>
<comment type="similarity">
    <text evidence="5">Belongs to the methyl-accepting chemotaxis (MCP) protein family.</text>
</comment>
<dbReference type="CDD" id="cd06225">
    <property type="entry name" value="HAMP"/>
    <property type="match status" value="1"/>
</dbReference>
<dbReference type="PROSITE" id="PS50885">
    <property type="entry name" value="HAMP"/>
    <property type="match status" value="1"/>
</dbReference>
<comment type="caution">
    <text evidence="11">The sequence shown here is derived from an EMBL/GenBank/DDBJ whole genome shotgun (WGS) entry which is preliminary data.</text>
</comment>
<keyword evidence="8" id="KW-0812">Transmembrane</keyword>
<dbReference type="InterPro" id="IPR003660">
    <property type="entry name" value="HAMP_dom"/>
</dbReference>
<gene>
    <name evidence="11" type="ORF">ACFP56_03035</name>
</gene>
<feature type="transmembrane region" description="Helical" evidence="8">
    <location>
        <begin position="191"/>
        <end position="215"/>
    </location>
</feature>
<evidence type="ECO:0000313" key="11">
    <source>
        <dbReference type="EMBL" id="MFC6331583.1"/>
    </source>
</evidence>
<dbReference type="PANTHER" id="PTHR32089:SF112">
    <property type="entry name" value="LYSOZYME-LIKE PROTEIN-RELATED"/>
    <property type="match status" value="1"/>
</dbReference>
<accession>A0ABW1V1M7</accession>